<dbReference type="EMBL" id="WOFH01000020">
    <property type="protein sequence ID" value="MUN42319.1"/>
    <property type="molecule type" value="Genomic_DNA"/>
</dbReference>
<proteinExistence type="inferred from homology"/>
<protein>
    <submittedName>
        <fullName evidence="7">Transporter substrate-binding domain-containing protein</fullName>
    </submittedName>
</protein>
<dbReference type="PROSITE" id="PS01039">
    <property type="entry name" value="SBP_BACTERIAL_3"/>
    <property type="match status" value="1"/>
</dbReference>
<evidence type="ECO:0000313" key="8">
    <source>
        <dbReference type="Proteomes" id="UP000432015"/>
    </source>
</evidence>
<dbReference type="CDD" id="cd01004">
    <property type="entry name" value="PBP2_MidA_like"/>
    <property type="match status" value="1"/>
</dbReference>
<dbReference type="InterPro" id="IPR018313">
    <property type="entry name" value="SBP_3_CS"/>
</dbReference>
<dbReference type="Proteomes" id="UP000432015">
    <property type="component" value="Unassembled WGS sequence"/>
</dbReference>
<dbReference type="PANTHER" id="PTHR35936">
    <property type="entry name" value="MEMBRANE-BOUND LYTIC MUREIN TRANSGLYCOSYLASE F"/>
    <property type="match status" value="1"/>
</dbReference>
<dbReference type="SMART" id="SM00062">
    <property type="entry name" value="PBPb"/>
    <property type="match status" value="1"/>
</dbReference>
<evidence type="ECO:0000256" key="3">
    <source>
        <dbReference type="ARBA" id="ARBA00022729"/>
    </source>
</evidence>
<evidence type="ECO:0000256" key="4">
    <source>
        <dbReference type="RuleBase" id="RU003744"/>
    </source>
</evidence>
<feature type="chain" id="PRO_5029536812" evidence="5">
    <location>
        <begin position="24"/>
        <end position="302"/>
    </location>
</feature>
<gene>
    <name evidence="7" type="ORF">GNZ18_37890</name>
</gene>
<evidence type="ECO:0000313" key="7">
    <source>
        <dbReference type="EMBL" id="MUN42319.1"/>
    </source>
</evidence>
<organism evidence="7 8">
    <name type="scientific">Actinomadura litoris</name>
    <dbReference type="NCBI Taxonomy" id="2678616"/>
    <lineage>
        <taxon>Bacteria</taxon>
        <taxon>Bacillati</taxon>
        <taxon>Actinomycetota</taxon>
        <taxon>Actinomycetes</taxon>
        <taxon>Streptosporangiales</taxon>
        <taxon>Thermomonosporaceae</taxon>
        <taxon>Actinomadura</taxon>
    </lineage>
</organism>
<evidence type="ECO:0000259" key="6">
    <source>
        <dbReference type="SMART" id="SM00062"/>
    </source>
</evidence>
<dbReference type="Gene3D" id="3.40.190.10">
    <property type="entry name" value="Periplasmic binding protein-like II"/>
    <property type="match status" value="2"/>
</dbReference>
<dbReference type="SUPFAM" id="SSF53850">
    <property type="entry name" value="Periplasmic binding protein-like II"/>
    <property type="match status" value="1"/>
</dbReference>
<dbReference type="GO" id="GO:0030313">
    <property type="term" value="C:cell envelope"/>
    <property type="evidence" value="ECO:0007669"/>
    <property type="project" value="UniProtKB-SubCell"/>
</dbReference>
<evidence type="ECO:0000256" key="2">
    <source>
        <dbReference type="ARBA" id="ARBA00010333"/>
    </source>
</evidence>
<dbReference type="PROSITE" id="PS51257">
    <property type="entry name" value="PROKAR_LIPOPROTEIN"/>
    <property type="match status" value="1"/>
</dbReference>
<dbReference type="RefSeq" id="WP_214616737.1">
    <property type="nucleotide sequence ID" value="NZ_WOFH01000020.1"/>
</dbReference>
<feature type="signal peptide" evidence="5">
    <location>
        <begin position="1"/>
        <end position="23"/>
    </location>
</feature>
<comment type="subcellular location">
    <subcellularLocation>
        <location evidence="1">Cell envelope</location>
    </subcellularLocation>
</comment>
<sequence length="302" mass="31678">MTTGSLRRRAVAASALVLTGALALSACGEKKESTEPTASITPKGGPDSKLAALVPAEIKADGVIKIGSDTTYAPAEFLDNNKVVGFDVDLFDAAAAKLGLKTQWNTTPFTGVITGVKSGKYEAGISSLTINPERLKDTEMVSYFNAPIQWVVKKGNPLGIQVENPCGKKVAVQTGTVEVPDLQKRSKDCKAAGKPEIKIDQFQDQSTATAAVASGKDDAGTADYPVFVDAVDKSRGQLELLGDPYGQAPYGVALKKGQTQFAQAIAGAYKAIITDGTYQRVLDKWKVGKGAITDPAVNPKVS</sequence>
<dbReference type="PANTHER" id="PTHR35936:SF17">
    <property type="entry name" value="ARGININE-BINDING EXTRACELLULAR PROTEIN ARTP"/>
    <property type="match status" value="1"/>
</dbReference>
<evidence type="ECO:0000256" key="5">
    <source>
        <dbReference type="SAM" id="SignalP"/>
    </source>
</evidence>
<dbReference type="Pfam" id="PF00497">
    <property type="entry name" value="SBP_bac_3"/>
    <property type="match status" value="1"/>
</dbReference>
<keyword evidence="3 5" id="KW-0732">Signal</keyword>
<comment type="similarity">
    <text evidence="2 4">Belongs to the bacterial solute-binding protein 3 family.</text>
</comment>
<dbReference type="InterPro" id="IPR001638">
    <property type="entry name" value="Solute-binding_3/MltF_N"/>
</dbReference>
<evidence type="ECO:0000256" key="1">
    <source>
        <dbReference type="ARBA" id="ARBA00004196"/>
    </source>
</evidence>
<feature type="domain" description="Solute-binding protein family 3/N-terminal" evidence="6">
    <location>
        <begin position="63"/>
        <end position="289"/>
    </location>
</feature>
<dbReference type="AlphaFoldDB" id="A0A7K1LD10"/>
<accession>A0A7K1LD10</accession>
<name>A0A7K1LD10_9ACTN</name>
<reference evidence="7 8" key="1">
    <citation type="submission" date="2019-11" db="EMBL/GenBank/DDBJ databases">
        <authorList>
            <person name="Cao P."/>
        </authorList>
    </citation>
    <scope>NUCLEOTIDE SEQUENCE [LARGE SCALE GENOMIC DNA]</scope>
    <source>
        <strain evidence="7 8">NEAU-AAG5</strain>
    </source>
</reference>
<comment type="caution">
    <text evidence="7">The sequence shown here is derived from an EMBL/GenBank/DDBJ whole genome shotgun (WGS) entry which is preliminary data.</text>
</comment>
<keyword evidence="8" id="KW-1185">Reference proteome</keyword>